<name>A0A6L3T153_9HYPH</name>
<protein>
    <recommendedName>
        <fullName evidence="3">Glycosyltransferase family 4 protein</fullName>
    </recommendedName>
</protein>
<reference evidence="1 2" key="1">
    <citation type="submission" date="2019-09" db="EMBL/GenBank/DDBJ databases">
        <title>YIM 48816 draft genome.</title>
        <authorList>
            <person name="Jiang L."/>
        </authorList>
    </citation>
    <scope>NUCLEOTIDE SEQUENCE [LARGE SCALE GENOMIC DNA]</scope>
    <source>
        <strain evidence="1 2">YIM 48816</strain>
    </source>
</reference>
<comment type="caution">
    <text evidence="1">The sequence shown here is derived from an EMBL/GenBank/DDBJ whole genome shotgun (WGS) entry which is preliminary data.</text>
</comment>
<dbReference type="EMBL" id="VZZK01000008">
    <property type="protein sequence ID" value="KAB1079669.1"/>
    <property type="molecule type" value="Genomic_DNA"/>
</dbReference>
<evidence type="ECO:0000313" key="1">
    <source>
        <dbReference type="EMBL" id="KAB1079669.1"/>
    </source>
</evidence>
<evidence type="ECO:0008006" key="3">
    <source>
        <dbReference type="Google" id="ProtNLM"/>
    </source>
</evidence>
<organism evidence="1 2">
    <name type="scientific">Methylobacterium soli</name>
    <dbReference type="NCBI Taxonomy" id="553447"/>
    <lineage>
        <taxon>Bacteria</taxon>
        <taxon>Pseudomonadati</taxon>
        <taxon>Pseudomonadota</taxon>
        <taxon>Alphaproteobacteria</taxon>
        <taxon>Hyphomicrobiales</taxon>
        <taxon>Methylobacteriaceae</taxon>
        <taxon>Methylobacterium</taxon>
    </lineage>
</organism>
<dbReference type="AlphaFoldDB" id="A0A6L3T153"/>
<keyword evidence="2" id="KW-1185">Reference proteome</keyword>
<dbReference type="Proteomes" id="UP000474159">
    <property type="component" value="Unassembled WGS sequence"/>
</dbReference>
<evidence type="ECO:0000313" key="2">
    <source>
        <dbReference type="Proteomes" id="UP000474159"/>
    </source>
</evidence>
<sequence length="589" mass="65717">MKILTFSTYRIDAPRHGGQVRLSAIHTVLRSKGWTTQNLAVYAPSPGEASENDEWLFSLDGKFHEYLHSQQGRTDVDAADYILRNPDLFDDAVAKIDEFEPDVFWLEQPWLWPLVAEYKQVRPSCRAKIVYGSQNVEAALIRNVLGPITREAAERIISKTEKIENDICLNADVIVGVSMADLSSFRRFGKPIQLVENGVWPRVVPSGVEYWRKELKQFSTVLFVGSAHPPNAAGFQELLGDNLSYLAPNERIIVLGSVTSLLEKPGYYPANRGLNLSRLLPVGMQDASGLSTLIELAKGVILPISEGGGTNLKTAEALYNRKRIVATSTAMRGFEDFIDFPGVSIGDTKDDFVANMKRVLADNGAPLTGYTDRQTDLLDSLIWTSRLEGLPGFLGRLTGDARANQGPSSRGFTPTKDAEFTVLSPGRLRPFLGQGWHDFERQGTWSKEKIAILKIEMRTLPPGPVFVSAFVEFYVPSSKKVQLEIYTPTGHKSSHTVSRSNRKQVINITLSDLDFDDEGLTEIYFESDALFHPNEHSRSQDIRRIGFRVNKLHIGLSPMAQSSAGSRGPRRLSELLWRTVSTRSPQPRR</sequence>
<dbReference type="RefSeq" id="WP_150999929.1">
    <property type="nucleotide sequence ID" value="NZ_BPQY01000264.1"/>
</dbReference>
<proteinExistence type="predicted"/>
<gene>
    <name evidence="1" type="ORF">F6X53_10340</name>
</gene>
<dbReference type="OrthoDB" id="7842034at2"/>
<accession>A0A6L3T153</accession>